<gene>
    <name evidence="1" type="ORF">AK812_SmicGene20557</name>
</gene>
<proteinExistence type="predicted"/>
<reference evidence="1 2" key="1">
    <citation type="submission" date="2016-02" db="EMBL/GenBank/DDBJ databases">
        <title>Genome analysis of coral dinoflagellate symbionts highlights evolutionary adaptations to a symbiotic lifestyle.</title>
        <authorList>
            <person name="Aranda M."/>
            <person name="Li Y."/>
            <person name="Liew Y.J."/>
            <person name="Baumgarten S."/>
            <person name="Simakov O."/>
            <person name="Wilson M."/>
            <person name="Piel J."/>
            <person name="Ashoor H."/>
            <person name="Bougouffa S."/>
            <person name="Bajic V.B."/>
            <person name="Ryu T."/>
            <person name="Ravasi T."/>
            <person name="Bayer T."/>
            <person name="Micklem G."/>
            <person name="Kim H."/>
            <person name="Bhak J."/>
            <person name="Lajeunesse T.C."/>
            <person name="Voolstra C.R."/>
        </authorList>
    </citation>
    <scope>NUCLEOTIDE SEQUENCE [LARGE SCALE GENOMIC DNA]</scope>
    <source>
        <strain evidence="1 2">CCMP2467</strain>
    </source>
</reference>
<keyword evidence="2" id="KW-1185">Reference proteome</keyword>
<comment type="caution">
    <text evidence="1">The sequence shown here is derived from an EMBL/GenBank/DDBJ whole genome shotgun (WGS) entry which is preliminary data.</text>
</comment>
<evidence type="ECO:0000313" key="2">
    <source>
        <dbReference type="Proteomes" id="UP000186817"/>
    </source>
</evidence>
<protein>
    <submittedName>
        <fullName evidence="1">Uncharacterized protein</fullName>
    </submittedName>
</protein>
<dbReference type="AlphaFoldDB" id="A0A1Q9DPP0"/>
<evidence type="ECO:0000313" key="1">
    <source>
        <dbReference type="EMBL" id="OLP97143.1"/>
    </source>
</evidence>
<dbReference type="EMBL" id="LSRX01000444">
    <property type="protein sequence ID" value="OLP97143.1"/>
    <property type="molecule type" value="Genomic_DNA"/>
</dbReference>
<dbReference type="OrthoDB" id="10600792at2759"/>
<accession>A0A1Q9DPP0</accession>
<organism evidence="1 2">
    <name type="scientific">Symbiodinium microadriaticum</name>
    <name type="common">Dinoflagellate</name>
    <name type="synonym">Zooxanthella microadriatica</name>
    <dbReference type="NCBI Taxonomy" id="2951"/>
    <lineage>
        <taxon>Eukaryota</taxon>
        <taxon>Sar</taxon>
        <taxon>Alveolata</taxon>
        <taxon>Dinophyceae</taxon>
        <taxon>Suessiales</taxon>
        <taxon>Symbiodiniaceae</taxon>
        <taxon>Symbiodinium</taxon>
    </lineage>
</organism>
<sequence length="171" mass="19867">MMSFFCNFNTRFPDCLANRICIGHWGTHPWVAPGGRASARIHYPAGRLPRTCEDLRESLFECAREQILEDFRVERPWSVSVSAWQKQQGRQIDRAIARIQLCEIVDELVNHAYTVLKHWNLEAFPYLHVSQRAEEQLLSAGDFQFELEESGWAWLTYAAPLASQICHNLFE</sequence>
<dbReference type="Proteomes" id="UP000186817">
    <property type="component" value="Unassembled WGS sequence"/>
</dbReference>
<name>A0A1Q9DPP0_SYMMI</name>